<dbReference type="Gene3D" id="1.10.10.10">
    <property type="entry name" value="Winged helix-like DNA-binding domain superfamily/Winged helix DNA-binding domain"/>
    <property type="match status" value="1"/>
</dbReference>
<gene>
    <name evidence="11" type="ORF">LSALG_LOCUS9594</name>
</gene>
<dbReference type="PRINTS" id="PR00364">
    <property type="entry name" value="DISEASERSIST"/>
</dbReference>
<evidence type="ECO:0000259" key="8">
    <source>
        <dbReference type="Pfam" id="PF18052"/>
    </source>
</evidence>
<dbReference type="SUPFAM" id="SSF52047">
    <property type="entry name" value="RNI-like"/>
    <property type="match status" value="1"/>
</dbReference>
<dbReference type="InterPro" id="IPR032675">
    <property type="entry name" value="LRR_dom_sf"/>
</dbReference>
<dbReference type="GO" id="GO:0043531">
    <property type="term" value="F:ADP binding"/>
    <property type="evidence" value="ECO:0007669"/>
    <property type="project" value="InterPro"/>
</dbReference>
<evidence type="ECO:0000256" key="2">
    <source>
        <dbReference type="ARBA" id="ARBA00022614"/>
    </source>
</evidence>
<dbReference type="Proteomes" id="UP001177003">
    <property type="component" value="Chromosome 1"/>
</dbReference>
<dbReference type="Pfam" id="PF25019">
    <property type="entry name" value="LRR_R13L1-DRL21"/>
    <property type="match status" value="1"/>
</dbReference>
<dbReference type="Gene3D" id="3.40.50.300">
    <property type="entry name" value="P-loop containing nucleotide triphosphate hydrolases"/>
    <property type="match status" value="1"/>
</dbReference>
<accession>A0AA35VCP2</accession>
<protein>
    <submittedName>
        <fullName evidence="11">Uncharacterized protein</fullName>
    </submittedName>
</protein>
<keyword evidence="6" id="KW-0067">ATP-binding</keyword>
<dbReference type="Gene3D" id="3.80.10.10">
    <property type="entry name" value="Ribonuclease Inhibitor"/>
    <property type="match status" value="3"/>
</dbReference>
<evidence type="ECO:0000256" key="3">
    <source>
        <dbReference type="ARBA" id="ARBA00022737"/>
    </source>
</evidence>
<dbReference type="FunFam" id="3.40.50.300:FF:001091">
    <property type="entry name" value="Probable disease resistance protein At1g61300"/>
    <property type="match status" value="1"/>
</dbReference>
<keyword evidence="4" id="KW-0547">Nucleotide-binding</keyword>
<evidence type="ECO:0000313" key="11">
    <source>
        <dbReference type="EMBL" id="CAI9269210.1"/>
    </source>
</evidence>
<dbReference type="Pfam" id="PF00931">
    <property type="entry name" value="NB-ARC"/>
    <property type="match status" value="1"/>
</dbReference>
<feature type="domain" description="Disease resistance N-terminal" evidence="8">
    <location>
        <begin position="4"/>
        <end position="95"/>
    </location>
</feature>
<dbReference type="InterPro" id="IPR036388">
    <property type="entry name" value="WH-like_DNA-bd_sf"/>
</dbReference>
<evidence type="ECO:0000259" key="10">
    <source>
        <dbReference type="Pfam" id="PF25019"/>
    </source>
</evidence>
<dbReference type="InterPro" id="IPR002182">
    <property type="entry name" value="NB-ARC"/>
</dbReference>
<dbReference type="Gene3D" id="1.20.5.4130">
    <property type="match status" value="1"/>
</dbReference>
<evidence type="ECO:0000256" key="5">
    <source>
        <dbReference type="ARBA" id="ARBA00022821"/>
    </source>
</evidence>
<evidence type="ECO:0000256" key="1">
    <source>
        <dbReference type="ARBA" id="ARBA00008894"/>
    </source>
</evidence>
<reference evidence="11" key="1">
    <citation type="submission" date="2023-04" db="EMBL/GenBank/DDBJ databases">
        <authorList>
            <person name="Vijverberg K."/>
            <person name="Xiong W."/>
            <person name="Schranz E."/>
        </authorList>
    </citation>
    <scope>NUCLEOTIDE SEQUENCE</scope>
</reference>
<dbReference type="GO" id="GO:0051707">
    <property type="term" value="P:response to other organism"/>
    <property type="evidence" value="ECO:0007669"/>
    <property type="project" value="UniProtKB-ARBA"/>
</dbReference>
<dbReference type="SUPFAM" id="SSF52058">
    <property type="entry name" value="L domain-like"/>
    <property type="match status" value="1"/>
</dbReference>
<dbReference type="PANTHER" id="PTHR36766:SF61">
    <property type="entry name" value="NB-ARC DOMAIN DISEASE RESISTANCE PROTEIN"/>
    <property type="match status" value="1"/>
</dbReference>
<dbReference type="SUPFAM" id="SSF52540">
    <property type="entry name" value="P-loop containing nucleoside triphosphate hydrolases"/>
    <property type="match status" value="1"/>
</dbReference>
<keyword evidence="5" id="KW-0611">Plant defense</keyword>
<feature type="domain" description="NB-ARC" evidence="7">
    <location>
        <begin position="177"/>
        <end position="338"/>
    </location>
</feature>
<evidence type="ECO:0000259" key="9">
    <source>
        <dbReference type="Pfam" id="PF23559"/>
    </source>
</evidence>
<evidence type="ECO:0000256" key="4">
    <source>
        <dbReference type="ARBA" id="ARBA00022741"/>
    </source>
</evidence>
<dbReference type="PANTHER" id="PTHR36766">
    <property type="entry name" value="PLANT BROAD-SPECTRUM MILDEW RESISTANCE PROTEIN RPW8"/>
    <property type="match status" value="1"/>
</dbReference>
<organism evidence="11 12">
    <name type="scientific">Lactuca saligna</name>
    <name type="common">Willowleaf lettuce</name>
    <dbReference type="NCBI Taxonomy" id="75948"/>
    <lineage>
        <taxon>Eukaryota</taxon>
        <taxon>Viridiplantae</taxon>
        <taxon>Streptophyta</taxon>
        <taxon>Embryophyta</taxon>
        <taxon>Tracheophyta</taxon>
        <taxon>Spermatophyta</taxon>
        <taxon>Magnoliopsida</taxon>
        <taxon>eudicotyledons</taxon>
        <taxon>Gunneridae</taxon>
        <taxon>Pentapetalae</taxon>
        <taxon>asterids</taxon>
        <taxon>campanulids</taxon>
        <taxon>Asterales</taxon>
        <taxon>Asteraceae</taxon>
        <taxon>Cichorioideae</taxon>
        <taxon>Cichorieae</taxon>
        <taxon>Lactucinae</taxon>
        <taxon>Lactuca</taxon>
    </lineage>
</organism>
<dbReference type="InterPro" id="IPR056789">
    <property type="entry name" value="LRR_R13L1-DRL21"/>
</dbReference>
<proteinExistence type="inferred from homology"/>
<feature type="domain" description="Disease resistance protein winged helix" evidence="9">
    <location>
        <begin position="426"/>
        <end position="494"/>
    </location>
</feature>
<keyword evidence="12" id="KW-1185">Reference proteome</keyword>
<keyword evidence="3" id="KW-0677">Repeat</keyword>
<dbReference type="Pfam" id="PF18052">
    <property type="entry name" value="Rx_N"/>
    <property type="match status" value="1"/>
</dbReference>
<sequence>MAEIVSAVITLLCEKLISEDLIKLARSEGIDTQLKKLKKALPLIESVLVDACNKQITNRSIQLWVNTLHDLAYDIDDLLDDLATEAMRSKLNQESHATTSTSKVLKLFPTFTKFSPRSRMSSKLDEITTKLDSLVEGETNLGLNVYLEESNRTEKRFEEVNNWSIEESLIIGRAGDKKALMRKLLQSVENVSIVSIVGKGGIGKTTLAKVLYNEEKLKNHFELRAWVCVTEKCNVVVFNISKSDLEAVSGEAKRFSNLDQLHVALKEKLSNKRFLLVLDDVWNEDHSKWELLQNLLLVGAPGSKVIVTTRITSVVGSNENYHLEVLSNEDALSLFAQHTLGEKNFDNHPTLKLLAEGMIQKCGRLPLALKALGRVLKGNRNGDEWEKLLKSEIWDIEDGSEILPALRLSYNHLPQHLKQLFAYCSLFPRGYVFDKKKLVLLWMAEGFLSQSIFYKTQERLGNQYFEELKSRSFFQYSTNDELGLTMHDLISDLATSVAGEFFFRSDDEMDVSNTNETFEKLRHFSLISPQAESYKKLKELQRSRRLRTFLLMSSGWKSNDLLDNFLVELLPDLQFLRVLSLSSRNITKIPQSIGNLKHLRYLNFSNTRITCLPEQVSELYNLQSLLVSGCYVLSALPKSFAKLINLRHLDISRTPKLNKTPLGIGSLTGLQTLPKVVIDRDNGFKISDLKDLRNLQGQLSIMGLDKVKNRWQAKDANLHEKEGLDVLDMEWSDVFDDYRNEIIIYEILEGLRPHHKLRTLKIFFYKGMRFPSWVGDPSFDQLTEITLCGCRSIELPTLGHLPSLGKLFVKRMNKLETVHLELLATTDLFPSLKILKFDDMQSWKGCFISVGNDDGTIRQFPCLRELSIKRCPRLAHVSIGLIPSLRVLHVEGCSEQVLRSIVGATSSLIALKMLNVKGLAQLDEKDLMRLGVVEDLYIDRCDELRYLWEPETEAYKVLRSLKKLEVRNCDTLESLICPNHVERLVISCCRKMTSLTFSPLVQLLSSISISDCDNIEPIPERGFVILSMSSLRSLDIHGCENLTSFPHEHLQSLTSLEDLFIRDCPSMDNSFSCGLWPPNLRSLGIGYLNKPMSEWGPLNFPTSLVQLLLYGENSGVVSFAVAEHANNTSTSCFLLPPSLASLGLNGFMDVESLSDVLQHLPGLKTLHIWSCPKLRDLPETTSSLTVKVWL</sequence>
<evidence type="ECO:0000259" key="7">
    <source>
        <dbReference type="Pfam" id="PF00931"/>
    </source>
</evidence>
<dbReference type="InterPro" id="IPR041118">
    <property type="entry name" value="Rx_N"/>
</dbReference>
<name>A0AA35VCP2_LACSI</name>
<evidence type="ECO:0000313" key="12">
    <source>
        <dbReference type="Proteomes" id="UP001177003"/>
    </source>
</evidence>
<dbReference type="Pfam" id="PF13855">
    <property type="entry name" value="LRR_8"/>
    <property type="match status" value="1"/>
</dbReference>
<dbReference type="InterPro" id="IPR027417">
    <property type="entry name" value="P-loop_NTPase"/>
</dbReference>
<dbReference type="EMBL" id="OX465077">
    <property type="protein sequence ID" value="CAI9269210.1"/>
    <property type="molecule type" value="Genomic_DNA"/>
</dbReference>
<dbReference type="InterPro" id="IPR001611">
    <property type="entry name" value="Leu-rich_rpt"/>
</dbReference>
<feature type="domain" description="R13L1/DRL21-like LRR repeat region" evidence="10">
    <location>
        <begin position="686"/>
        <end position="812"/>
    </location>
</feature>
<evidence type="ECO:0000256" key="6">
    <source>
        <dbReference type="ARBA" id="ARBA00022840"/>
    </source>
</evidence>
<dbReference type="GO" id="GO:0005524">
    <property type="term" value="F:ATP binding"/>
    <property type="evidence" value="ECO:0007669"/>
    <property type="project" value="UniProtKB-KW"/>
</dbReference>
<dbReference type="InterPro" id="IPR058922">
    <property type="entry name" value="WHD_DRP"/>
</dbReference>
<keyword evidence="2" id="KW-0433">Leucine-rich repeat</keyword>
<dbReference type="AlphaFoldDB" id="A0AA35VCP2"/>
<dbReference type="GO" id="GO:0006952">
    <property type="term" value="P:defense response"/>
    <property type="evidence" value="ECO:0007669"/>
    <property type="project" value="UniProtKB-KW"/>
</dbReference>
<dbReference type="Pfam" id="PF23559">
    <property type="entry name" value="WHD_DRP"/>
    <property type="match status" value="1"/>
</dbReference>
<comment type="similarity">
    <text evidence="1">Belongs to the disease resistance NB-LRR family.</text>
</comment>